<dbReference type="Proteomes" id="UP001314229">
    <property type="component" value="Unassembled WGS sequence"/>
</dbReference>
<gene>
    <name evidence="1" type="ORF">FSCOSCO3_A010699</name>
</gene>
<protein>
    <submittedName>
        <fullName evidence="1">Uncharacterized protein</fullName>
    </submittedName>
</protein>
<evidence type="ECO:0000313" key="2">
    <source>
        <dbReference type="Proteomes" id="UP001314229"/>
    </source>
</evidence>
<dbReference type="AlphaFoldDB" id="A0AAV1QC58"/>
<comment type="caution">
    <text evidence="1">The sequence shown here is derived from an EMBL/GenBank/DDBJ whole genome shotgun (WGS) entry which is preliminary data.</text>
</comment>
<name>A0AAV1QC58_SCOSC</name>
<proteinExistence type="predicted"/>
<evidence type="ECO:0000313" key="1">
    <source>
        <dbReference type="EMBL" id="CAK6982027.1"/>
    </source>
</evidence>
<keyword evidence="2" id="KW-1185">Reference proteome</keyword>
<sequence length="72" mass="8160">MTSSQKHPSAGLGVNGKNQLFGDNLDSILLYKECLRNLRKKMSTLTWMCALWTRCQPPQIRSVAPSLSVFYQ</sequence>
<accession>A0AAV1QC58</accession>
<organism evidence="1 2">
    <name type="scientific">Scomber scombrus</name>
    <name type="common">Atlantic mackerel</name>
    <name type="synonym">Scomber vernalis</name>
    <dbReference type="NCBI Taxonomy" id="13677"/>
    <lineage>
        <taxon>Eukaryota</taxon>
        <taxon>Metazoa</taxon>
        <taxon>Chordata</taxon>
        <taxon>Craniata</taxon>
        <taxon>Vertebrata</taxon>
        <taxon>Euteleostomi</taxon>
        <taxon>Actinopterygii</taxon>
        <taxon>Neopterygii</taxon>
        <taxon>Teleostei</taxon>
        <taxon>Neoteleostei</taxon>
        <taxon>Acanthomorphata</taxon>
        <taxon>Pelagiaria</taxon>
        <taxon>Scombriformes</taxon>
        <taxon>Scombridae</taxon>
        <taxon>Scomber</taxon>
    </lineage>
</organism>
<dbReference type="EMBL" id="CAWUFR010000937">
    <property type="protein sequence ID" value="CAK6982027.1"/>
    <property type="molecule type" value="Genomic_DNA"/>
</dbReference>
<reference evidence="1 2" key="1">
    <citation type="submission" date="2024-01" db="EMBL/GenBank/DDBJ databases">
        <authorList>
            <person name="Alioto T."/>
            <person name="Alioto T."/>
            <person name="Gomez Garrido J."/>
        </authorList>
    </citation>
    <scope>NUCLEOTIDE SEQUENCE [LARGE SCALE GENOMIC DNA]</scope>
</reference>